<gene>
    <name evidence="1" type="ORF">CGI_10008775</name>
</gene>
<organism evidence="1">
    <name type="scientific">Magallana gigas</name>
    <name type="common">Pacific oyster</name>
    <name type="synonym">Crassostrea gigas</name>
    <dbReference type="NCBI Taxonomy" id="29159"/>
    <lineage>
        <taxon>Eukaryota</taxon>
        <taxon>Metazoa</taxon>
        <taxon>Spiralia</taxon>
        <taxon>Lophotrochozoa</taxon>
        <taxon>Mollusca</taxon>
        <taxon>Bivalvia</taxon>
        <taxon>Autobranchia</taxon>
        <taxon>Pteriomorphia</taxon>
        <taxon>Ostreida</taxon>
        <taxon>Ostreoidea</taxon>
        <taxon>Ostreidae</taxon>
        <taxon>Magallana</taxon>
    </lineage>
</organism>
<evidence type="ECO:0000313" key="1">
    <source>
        <dbReference type="EMBL" id="EKC41550.1"/>
    </source>
</evidence>
<dbReference type="Gene3D" id="6.20.200.20">
    <property type="match status" value="1"/>
</dbReference>
<dbReference type="EMBL" id="JH815751">
    <property type="protein sequence ID" value="EKC41550.1"/>
    <property type="molecule type" value="Genomic_DNA"/>
</dbReference>
<dbReference type="Pfam" id="PF00093">
    <property type="entry name" value="VWC"/>
    <property type="match status" value="1"/>
</dbReference>
<dbReference type="InterPro" id="IPR001007">
    <property type="entry name" value="VWF_dom"/>
</dbReference>
<name>K1RIY1_MAGGI</name>
<dbReference type="HOGENOM" id="CLU_2212440_0_0_1"/>
<dbReference type="PROSITE" id="PS50184">
    <property type="entry name" value="VWFC_2"/>
    <property type="match status" value="1"/>
</dbReference>
<proteinExistence type="predicted"/>
<protein>
    <submittedName>
        <fullName evidence="1">Uncharacterized protein</fullName>
    </submittedName>
</protein>
<accession>K1RIY1</accession>
<dbReference type="AlphaFoldDB" id="K1RIY1"/>
<reference evidence="1" key="1">
    <citation type="journal article" date="2012" name="Nature">
        <title>The oyster genome reveals stress adaptation and complexity of shell formation.</title>
        <authorList>
            <person name="Zhang G."/>
            <person name="Fang X."/>
            <person name="Guo X."/>
            <person name="Li L."/>
            <person name="Luo R."/>
            <person name="Xu F."/>
            <person name="Yang P."/>
            <person name="Zhang L."/>
            <person name="Wang X."/>
            <person name="Qi H."/>
            <person name="Xiong Z."/>
            <person name="Que H."/>
            <person name="Xie Y."/>
            <person name="Holland P.W."/>
            <person name="Paps J."/>
            <person name="Zhu Y."/>
            <person name="Wu F."/>
            <person name="Chen Y."/>
            <person name="Wang J."/>
            <person name="Peng C."/>
            <person name="Meng J."/>
            <person name="Yang L."/>
            <person name="Liu J."/>
            <person name="Wen B."/>
            <person name="Zhang N."/>
            <person name="Huang Z."/>
            <person name="Zhu Q."/>
            <person name="Feng Y."/>
            <person name="Mount A."/>
            <person name="Hedgecock D."/>
            <person name="Xu Z."/>
            <person name="Liu Y."/>
            <person name="Domazet-Loso T."/>
            <person name="Du Y."/>
            <person name="Sun X."/>
            <person name="Zhang S."/>
            <person name="Liu B."/>
            <person name="Cheng P."/>
            <person name="Jiang X."/>
            <person name="Li J."/>
            <person name="Fan D."/>
            <person name="Wang W."/>
            <person name="Fu W."/>
            <person name="Wang T."/>
            <person name="Wang B."/>
            <person name="Zhang J."/>
            <person name="Peng Z."/>
            <person name="Li Y."/>
            <person name="Li N."/>
            <person name="Wang J."/>
            <person name="Chen M."/>
            <person name="He Y."/>
            <person name="Tan F."/>
            <person name="Song X."/>
            <person name="Zheng Q."/>
            <person name="Huang R."/>
            <person name="Yang H."/>
            <person name="Du X."/>
            <person name="Chen L."/>
            <person name="Yang M."/>
            <person name="Gaffney P.M."/>
            <person name="Wang S."/>
            <person name="Luo L."/>
            <person name="She Z."/>
            <person name="Ming Y."/>
            <person name="Huang W."/>
            <person name="Zhang S."/>
            <person name="Huang B."/>
            <person name="Zhang Y."/>
            <person name="Qu T."/>
            <person name="Ni P."/>
            <person name="Miao G."/>
            <person name="Wang J."/>
            <person name="Wang Q."/>
            <person name="Steinberg C.E."/>
            <person name="Wang H."/>
            <person name="Li N."/>
            <person name="Qian L."/>
            <person name="Zhang G."/>
            <person name="Li Y."/>
            <person name="Yang H."/>
            <person name="Liu X."/>
            <person name="Wang J."/>
            <person name="Yin Y."/>
            <person name="Wang J."/>
        </authorList>
    </citation>
    <scope>NUCLEOTIDE SEQUENCE [LARGE SCALE GENOMIC DNA]</scope>
    <source>
        <strain evidence="1">05x7-T-G4-1.051#20</strain>
    </source>
</reference>
<dbReference type="SUPFAM" id="SSF57603">
    <property type="entry name" value="FnI-like domain"/>
    <property type="match status" value="1"/>
</dbReference>
<sequence>MKQKAKHIHVTDQSMKVVVFLALSLVMMGASYADDDDDGCEIIFGPNIGDTLPRGERVFIDPCVFCDCPDDALPGTHASCDRIPCPPVPRNCTKPVQVDGECCVKCG</sequence>
<dbReference type="InParanoid" id="K1RIY1"/>
<dbReference type="PROSITE" id="PS01208">
    <property type="entry name" value="VWFC_1"/>
    <property type="match status" value="1"/>
</dbReference>
<dbReference type="SMART" id="SM00214">
    <property type="entry name" value="VWC"/>
    <property type="match status" value="1"/>
</dbReference>